<feature type="transmembrane region" description="Helical" evidence="1">
    <location>
        <begin position="58"/>
        <end position="78"/>
    </location>
</feature>
<gene>
    <name evidence="2" type="ORF">QYG89_02740</name>
</gene>
<keyword evidence="1" id="KW-1133">Transmembrane helix</keyword>
<keyword evidence="3" id="KW-1185">Reference proteome</keyword>
<dbReference type="RefSeq" id="WP_404314293.1">
    <property type="nucleotide sequence ID" value="NZ_JAUIYO010000001.1"/>
</dbReference>
<feature type="transmembrane region" description="Helical" evidence="1">
    <location>
        <begin position="31"/>
        <end position="51"/>
    </location>
</feature>
<name>A0ABW8I5Z1_9BACI</name>
<feature type="transmembrane region" description="Helical" evidence="1">
    <location>
        <begin position="7"/>
        <end position="25"/>
    </location>
</feature>
<reference evidence="2 3" key="1">
    <citation type="submission" date="2023-07" db="EMBL/GenBank/DDBJ databases">
        <title>Bacillus lucianemedeirus sp. nov, a new species isolated from an immunobiological production facility.</title>
        <authorList>
            <person name="Costa L.V."/>
            <person name="Miranda R.V.S.L."/>
            <person name="Brandao M.L.L."/>
            <person name="Reis C.M.F."/>
            <person name="Frazao A.M."/>
            <person name="Cruz F.V."/>
            <person name="Baio P.V.P."/>
            <person name="Veras J.F.C."/>
            <person name="Ramos J.N."/>
            <person name="Vieira V."/>
        </authorList>
    </citation>
    <scope>NUCLEOTIDE SEQUENCE [LARGE SCALE GENOMIC DNA]</scope>
    <source>
        <strain evidence="2 3">B190/17</strain>
    </source>
</reference>
<accession>A0ABW8I5Z1</accession>
<evidence type="ECO:0000313" key="2">
    <source>
        <dbReference type="EMBL" id="MFK2824615.1"/>
    </source>
</evidence>
<sequence>MQIYSLSSIAFSFIGMLFIGLSFVLSHFNEYLFAMGLIFSLAGVVVSVRAITKGETGIVKYIAIAAFGLVNLTVIWAAPFHYIQLFTWVKNWPIIEQLLVRIRES</sequence>
<keyword evidence="1" id="KW-0812">Transmembrane</keyword>
<evidence type="ECO:0000313" key="3">
    <source>
        <dbReference type="Proteomes" id="UP001619911"/>
    </source>
</evidence>
<comment type="caution">
    <text evidence="2">The sequence shown here is derived from an EMBL/GenBank/DDBJ whole genome shotgun (WGS) entry which is preliminary data.</text>
</comment>
<keyword evidence="1" id="KW-0472">Membrane</keyword>
<proteinExistence type="predicted"/>
<evidence type="ECO:0008006" key="4">
    <source>
        <dbReference type="Google" id="ProtNLM"/>
    </source>
</evidence>
<organism evidence="2 3">
    <name type="scientific">Bacillus lumedeiriae</name>
    <dbReference type="NCBI Taxonomy" id="3058829"/>
    <lineage>
        <taxon>Bacteria</taxon>
        <taxon>Bacillati</taxon>
        <taxon>Bacillota</taxon>
        <taxon>Bacilli</taxon>
        <taxon>Bacillales</taxon>
        <taxon>Bacillaceae</taxon>
        <taxon>Bacillus</taxon>
    </lineage>
</organism>
<dbReference type="EMBL" id="JAUIYO010000001">
    <property type="protein sequence ID" value="MFK2824615.1"/>
    <property type="molecule type" value="Genomic_DNA"/>
</dbReference>
<dbReference type="Proteomes" id="UP001619911">
    <property type="component" value="Unassembled WGS sequence"/>
</dbReference>
<evidence type="ECO:0000256" key="1">
    <source>
        <dbReference type="SAM" id="Phobius"/>
    </source>
</evidence>
<protein>
    <recommendedName>
        <fullName evidence="4">DUF4064 domain-containing protein</fullName>
    </recommendedName>
</protein>